<evidence type="ECO:0000256" key="2">
    <source>
        <dbReference type="ARBA" id="ARBA00022679"/>
    </source>
</evidence>
<dbReference type="RefSeq" id="WP_149768837.1">
    <property type="nucleotide sequence ID" value="NZ_VDFQ02000002.1"/>
</dbReference>
<dbReference type="PANTHER" id="PTHR12526">
    <property type="entry name" value="GLYCOSYLTRANSFERASE"/>
    <property type="match status" value="1"/>
</dbReference>
<dbReference type="SUPFAM" id="SSF53756">
    <property type="entry name" value="UDP-Glycosyltransferase/glycogen phosphorylase"/>
    <property type="match status" value="1"/>
</dbReference>
<keyword evidence="1" id="KW-0328">Glycosyltransferase</keyword>
<dbReference type="Pfam" id="PF00534">
    <property type="entry name" value="Glycos_transf_1"/>
    <property type="match status" value="1"/>
</dbReference>
<dbReference type="Proteomes" id="UP000307768">
    <property type="component" value="Unassembled WGS sequence"/>
</dbReference>
<dbReference type="Gene3D" id="3.40.50.2000">
    <property type="entry name" value="Glycogen Phosphorylase B"/>
    <property type="match status" value="2"/>
</dbReference>
<dbReference type="OrthoDB" id="9765330at2"/>
<evidence type="ECO:0000256" key="1">
    <source>
        <dbReference type="ARBA" id="ARBA00022676"/>
    </source>
</evidence>
<organism evidence="4 5">
    <name type="scientific">Mumia zhuanghuii</name>
    <dbReference type="NCBI Taxonomy" id="2585211"/>
    <lineage>
        <taxon>Bacteria</taxon>
        <taxon>Bacillati</taxon>
        <taxon>Actinomycetota</taxon>
        <taxon>Actinomycetes</taxon>
        <taxon>Propionibacteriales</taxon>
        <taxon>Nocardioidaceae</taxon>
        <taxon>Mumia</taxon>
    </lineage>
</organism>
<gene>
    <name evidence="4" type="ORF">FE697_006795</name>
</gene>
<dbReference type="CDD" id="cd03801">
    <property type="entry name" value="GT4_PimA-like"/>
    <property type="match status" value="1"/>
</dbReference>
<evidence type="ECO:0000313" key="4">
    <source>
        <dbReference type="EMBL" id="KAA1423318.1"/>
    </source>
</evidence>
<name>A0A5Q6RYY7_9ACTN</name>
<reference evidence="4 5" key="1">
    <citation type="submission" date="2019-09" db="EMBL/GenBank/DDBJ databases">
        <title>Mumia zhuanghuii sp. nov. isolated from the intestinal contents of plateau pika (Ochotona curzoniae) in the Qinghai-Tibet plateau of China.</title>
        <authorList>
            <person name="Tian Z."/>
        </authorList>
    </citation>
    <scope>NUCLEOTIDE SEQUENCE [LARGE SCALE GENOMIC DNA]</scope>
    <source>
        <strain evidence="5">350</strain>
    </source>
</reference>
<dbReference type="AlphaFoldDB" id="A0A5Q6RYY7"/>
<evidence type="ECO:0000259" key="3">
    <source>
        <dbReference type="Pfam" id="PF00534"/>
    </source>
</evidence>
<keyword evidence="2 4" id="KW-0808">Transferase</keyword>
<dbReference type="PANTHER" id="PTHR12526:SF510">
    <property type="entry name" value="D-INOSITOL 3-PHOSPHATE GLYCOSYLTRANSFERASE"/>
    <property type="match status" value="1"/>
</dbReference>
<dbReference type="InterPro" id="IPR001296">
    <property type="entry name" value="Glyco_trans_1"/>
</dbReference>
<sequence length="345" mass="36534">MTVVHLVVPDTLVDPRRPSGGSVYDRRVADALRAGGWTVHEHAVRGDVGRDSLTEVLAPLVRGSLVVVDGLLTRGAGVAIEAHAGRLHLVVLLHEPVGPDPDERTVLEAAAAVVTTSRWTADRVASSYGLDRRRLHVARPGVDESPAHEGTEAGRHLLCVGVVSPAKGQSRLVEALASLTDLTWDCRVVGSRYVEPSYARATMLHARRVGLGDRLTWTGPLVGDRLDAEYAAADLLVLPSLAETYGMVVTEALAHAVPVVASAVGGVAEALGRTPDGAVPGLLVGTADPAALAQALRRWLTDPGVRTVLRRRARERRTTLSGWDTTAETVAGVLDGIRHHRAVAT</sequence>
<dbReference type="EMBL" id="VDFQ02000002">
    <property type="protein sequence ID" value="KAA1423318.1"/>
    <property type="molecule type" value="Genomic_DNA"/>
</dbReference>
<feature type="domain" description="Glycosyl transferase family 1" evidence="3">
    <location>
        <begin position="155"/>
        <end position="316"/>
    </location>
</feature>
<protein>
    <submittedName>
        <fullName evidence="4">Glycosyltransferase family 4 protein</fullName>
    </submittedName>
</protein>
<comment type="caution">
    <text evidence="4">The sequence shown here is derived from an EMBL/GenBank/DDBJ whole genome shotgun (WGS) entry which is preliminary data.</text>
</comment>
<accession>A0A5Q6RYY7</accession>
<evidence type="ECO:0000313" key="5">
    <source>
        <dbReference type="Proteomes" id="UP000307768"/>
    </source>
</evidence>
<proteinExistence type="predicted"/>
<dbReference type="GO" id="GO:0016757">
    <property type="term" value="F:glycosyltransferase activity"/>
    <property type="evidence" value="ECO:0007669"/>
    <property type="project" value="UniProtKB-KW"/>
</dbReference>